<dbReference type="InterPro" id="IPR045003">
    <property type="entry name" value="FLA_A"/>
</dbReference>
<dbReference type="GO" id="GO:0009834">
    <property type="term" value="P:plant-type secondary cell wall biogenesis"/>
    <property type="evidence" value="ECO:0007669"/>
    <property type="project" value="TreeGrafter"/>
</dbReference>
<dbReference type="GO" id="GO:0098552">
    <property type="term" value="C:side of membrane"/>
    <property type="evidence" value="ECO:0007669"/>
    <property type="project" value="UniProtKB-KW"/>
</dbReference>
<sequence>MGPTPSPAPSPAPSFVNITDLLTVAGPFHTFLSYLRSTDLIRTFQNQANDSHNQGITIFVPPDSAFASLKTPSLASITPDQLKQVLLFHALPRFYSFSDFSSLGQSTPTFAGAGYALNFSDDSGTVRLDSGWSRTKVSSAVFATEPVAIYQVDKVLLPEAVFGTDIPPAPAPAPEIAPVADSPGAERSGSGKSSAAAAVTGSDTSDSIRVCGFGNWGRFVFAVFGALGVGLLLSFHLDFSKFKIYHTHREGNACVDKLAKQALLDQYSILTLTEMPTSLSSCVLVDTQGVNFPRNVARVMESVNTSEFNVLELTRDNYKIWKEKVILQLGWMDIDYAIRENEPPVPTDTSSKVEISLYELWKRSNRLSIMFIKTKISASIHGPIGEHKNVCDLLKVRDEQFEFFYKALSSTLMTKLSSMKLTSISGVREHIMRMRDIAAQLKNLEVEMSDSFLVQFFNSLPNQYGPFKISYNTHKEKWSINELLTMCVQEEGRLIAEMGESALTICQGKNKNQAKTSGKTSLNPKCKKDSKCFFCKKKGHMKKDCKKYKAWLDKKGNSISCFCYESNMVDVSNNTWWIDSGSTIHISNTLQGFLSQRKSVGNEQYIYSGNKMGSHVEAIGTCRIILDTGFVLNLERTFYVPSFSRNLISISRLVPFGLSFEFSNNGLKIFYASKLVRNDTISDGLFLIQLQNNTYVAMHAYTIIGNEELIIEELQPIDYDQVDPVVQQPLESVVQLVEDHIDLTLRRSTRTRRPSSLTRPQQKGYTYTPFEERPSPLMHEPRNESCIKPKVSPLHQPNWALTPKYKALAPPHLLASTTESSHP</sequence>
<evidence type="ECO:0000259" key="12">
    <source>
        <dbReference type="PROSITE" id="PS50213"/>
    </source>
</evidence>
<dbReference type="FunFam" id="2.30.180.10:FF:000012">
    <property type="entry name" value="Fasciclin-like arabinogalactan protein 7"/>
    <property type="match status" value="1"/>
</dbReference>
<evidence type="ECO:0000313" key="13">
    <source>
        <dbReference type="EMBL" id="KAF7831627.1"/>
    </source>
</evidence>
<organism evidence="13 14">
    <name type="scientific">Senna tora</name>
    <dbReference type="NCBI Taxonomy" id="362788"/>
    <lineage>
        <taxon>Eukaryota</taxon>
        <taxon>Viridiplantae</taxon>
        <taxon>Streptophyta</taxon>
        <taxon>Embryophyta</taxon>
        <taxon>Tracheophyta</taxon>
        <taxon>Spermatophyta</taxon>
        <taxon>Magnoliopsida</taxon>
        <taxon>eudicotyledons</taxon>
        <taxon>Gunneridae</taxon>
        <taxon>Pentapetalae</taxon>
        <taxon>rosids</taxon>
        <taxon>fabids</taxon>
        <taxon>Fabales</taxon>
        <taxon>Fabaceae</taxon>
        <taxon>Caesalpinioideae</taxon>
        <taxon>Cassia clade</taxon>
        <taxon>Senna</taxon>
    </lineage>
</organism>
<dbReference type="GO" id="GO:0003676">
    <property type="term" value="F:nucleic acid binding"/>
    <property type="evidence" value="ECO:0007669"/>
    <property type="project" value="InterPro"/>
</dbReference>
<dbReference type="InterPro" id="IPR001878">
    <property type="entry name" value="Znf_CCHC"/>
</dbReference>
<feature type="region of interest" description="Disordered" evidence="9">
    <location>
        <begin position="747"/>
        <end position="789"/>
    </location>
</feature>
<evidence type="ECO:0000256" key="5">
    <source>
        <dbReference type="ARBA" id="ARBA00022729"/>
    </source>
</evidence>
<dbReference type="EMBL" id="JAAIUW010000005">
    <property type="protein sequence ID" value="KAF7831627.1"/>
    <property type="molecule type" value="Genomic_DNA"/>
</dbReference>
<evidence type="ECO:0000256" key="9">
    <source>
        <dbReference type="SAM" id="MobiDB-lite"/>
    </source>
</evidence>
<feature type="compositionally biased region" description="Basic and acidic residues" evidence="9">
    <location>
        <begin position="770"/>
        <end position="787"/>
    </location>
</feature>
<evidence type="ECO:0000256" key="10">
    <source>
        <dbReference type="SAM" id="Phobius"/>
    </source>
</evidence>
<feature type="region of interest" description="Disordered" evidence="9">
    <location>
        <begin position="172"/>
        <end position="198"/>
    </location>
</feature>
<dbReference type="PROSITE" id="PS50158">
    <property type="entry name" value="ZF_CCHC"/>
    <property type="match status" value="1"/>
</dbReference>
<dbReference type="Gene3D" id="4.10.60.10">
    <property type="entry name" value="Zinc finger, CCHC-type"/>
    <property type="match status" value="1"/>
</dbReference>
<keyword evidence="5" id="KW-0732">Signal</keyword>
<dbReference type="SMART" id="SM00343">
    <property type="entry name" value="ZnF_C2HC"/>
    <property type="match status" value="1"/>
</dbReference>
<dbReference type="Pfam" id="PF22936">
    <property type="entry name" value="Pol_BBD"/>
    <property type="match status" value="1"/>
</dbReference>
<keyword evidence="4" id="KW-0449">Lipoprotein</keyword>
<reference evidence="13" key="1">
    <citation type="submission" date="2020-09" db="EMBL/GenBank/DDBJ databases">
        <title>Genome-Enabled Discovery of Anthraquinone Biosynthesis in Senna tora.</title>
        <authorList>
            <person name="Kang S.-H."/>
            <person name="Pandey R.P."/>
            <person name="Lee C.-M."/>
            <person name="Sim J.-S."/>
            <person name="Jeong J.-T."/>
            <person name="Choi B.-S."/>
            <person name="Jung M."/>
            <person name="Ginzburg D."/>
            <person name="Zhao K."/>
            <person name="Won S.Y."/>
            <person name="Oh T.-J."/>
            <person name="Yu Y."/>
            <person name="Kim N.-H."/>
            <person name="Lee O.R."/>
            <person name="Lee T.-H."/>
            <person name="Bashyal P."/>
            <person name="Kim T.-S."/>
            <person name="Lee W.-H."/>
            <person name="Kawkins C."/>
            <person name="Kim C.-K."/>
            <person name="Kim J.S."/>
            <person name="Ahn B.O."/>
            <person name="Rhee S.Y."/>
            <person name="Sohng J.K."/>
        </authorList>
    </citation>
    <scope>NUCLEOTIDE SEQUENCE</scope>
    <source>
        <tissue evidence="13">Leaf</tissue>
    </source>
</reference>
<dbReference type="AlphaFoldDB" id="A0A834U1F0"/>
<dbReference type="GO" id="GO:0008270">
    <property type="term" value="F:zinc ion binding"/>
    <property type="evidence" value="ECO:0007669"/>
    <property type="project" value="UniProtKB-KW"/>
</dbReference>
<keyword evidence="14" id="KW-1185">Reference proteome</keyword>
<dbReference type="Pfam" id="PF14223">
    <property type="entry name" value="Retrotran_gag_2"/>
    <property type="match status" value="1"/>
</dbReference>
<feature type="domain" description="FAS1" evidence="12">
    <location>
        <begin position="15"/>
        <end position="156"/>
    </location>
</feature>
<protein>
    <submittedName>
        <fullName evidence="13">Retrovirus-related Pol polyprotein from transposon TNT 1-94</fullName>
    </submittedName>
</protein>
<evidence type="ECO:0000256" key="1">
    <source>
        <dbReference type="ARBA" id="ARBA00004609"/>
    </source>
</evidence>
<dbReference type="OrthoDB" id="1929566at2759"/>
<dbReference type="Gene3D" id="2.30.180.10">
    <property type="entry name" value="FAS1 domain"/>
    <property type="match status" value="1"/>
</dbReference>
<accession>A0A834U1F0</accession>
<keyword evidence="4" id="KW-0325">Glycoprotein</keyword>
<name>A0A834U1F0_9FABA</name>
<feature type="domain" description="CCHC-type" evidence="11">
    <location>
        <begin position="531"/>
        <end position="547"/>
    </location>
</feature>
<comment type="similarity">
    <text evidence="2">Belongs to the fasciclin-like AGP family.</text>
</comment>
<comment type="caution">
    <text evidence="13">The sequence shown here is derived from an EMBL/GenBank/DDBJ whole genome shotgun (WGS) entry which is preliminary data.</text>
</comment>
<keyword evidence="3" id="KW-1003">Cell membrane</keyword>
<proteinExistence type="inferred from homology"/>
<keyword evidence="8" id="KW-0862">Zinc</keyword>
<keyword evidence="6 10" id="KW-0472">Membrane</keyword>
<keyword evidence="8" id="KW-0863">Zinc-finger</keyword>
<comment type="subcellular location">
    <subcellularLocation>
        <location evidence="1">Cell membrane</location>
        <topology evidence="1">Lipid-anchor</topology>
        <topology evidence="1">GPI-anchor</topology>
    </subcellularLocation>
</comment>
<keyword evidence="10" id="KW-0812">Transmembrane</keyword>
<dbReference type="InterPro" id="IPR000782">
    <property type="entry name" value="FAS1_domain"/>
</dbReference>
<dbReference type="InterPro" id="IPR036378">
    <property type="entry name" value="FAS1_dom_sf"/>
</dbReference>
<dbReference type="InterPro" id="IPR054722">
    <property type="entry name" value="PolX-like_BBD"/>
</dbReference>
<dbReference type="SUPFAM" id="SSF82153">
    <property type="entry name" value="FAS1 domain"/>
    <property type="match status" value="1"/>
</dbReference>
<dbReference type="PROSITE" id="PS50213">
    <property type="entry name" value="FAS1"/>
    <property type="match status" value="1"/>
</dbReference>
<evidence type="ECO:0000256" key="3">
    <source>
        <dbReference type="ARBA" id="ARBA00022475"/>
    </source>
</evidence>
<evidence type="ECO:0000259" key="11">
    <source>
        <dbReference type="PROSITE" id="PS50158"/>
    </source>
</evidence>
<evidence type="ECO:0000313" key="14">
    <source>
        <dbReference type="Proteomes" id="UP000634136"/>
    </source>
</evidence>
<dbReference type="SUPFAM" id="SSF57756">
    <property type="entry name" value="Retrovirus zinc finger-like domains"/>
    <property type="match status" value="1"/>
</dbReference>
<evidence type="ECO:0000256" key="2">
    <source>
        <dbReference type="ARBA" id="ARBA00007843"/>
    </source>
</evidence>
<dbReference type="Proteomes" id="UP000634136">
    <property type="component" value="Unassembled WGS sequence"/>
</dbReference>
<evidence type="ECO:0000256" key="8">
    <source>
        <dbReference type="PROSITE-ProRule" id="PRU00047"/>
    </source>
</evidence>
<keyword evidence="4" id="KW-0336">GPI-anchor</keyword>
<dbReference type="PANTHER" id="PTHR32077">
    <property type="entry name" value="FASCICLIN-LIKE ARABINOGALACTAN PROTEIN"/>
    <property type="match status" value="1"/>
</dbReference>
<dbReference type="SMART" id="SM00554">
    <property type="entry name" value="FAS1"/>
    <property type="match status" value="1"/>
</dbReference>
<feature type="transmembrane region" description="Helical" evidence="10">
    <location>
        <begin position="216"/>
        <end position="239"/>
    </location>
</feature>
<evidence type="ECO:0000256" key="7">
    <source>
        <dbReference type="ARBA" id="ARBA00024686"/>
    </source>
</evidence>
<gene>
    <name evidence="13" type="ORF">G2W53_013960</name>
</gene>
<evidence type="ECO:0000256" key="6">
    <source>
        <dbReference type="ARBA" id="ARBA00023136"/>
    </source>
</evidence>
<keyword evidence="8" id="KW-0479">Metal-binding</keyword>
<dbReference type="GO" id="GO:0005886">
    <property type="term" value="C:plasma membrane"/>
    <property type="evidence" value="ECO:0007669"/>
    <property type="project" value="UniProtKB-SubCell"/>
</dbReference>
<feature type="compositionally biased region" description="Low complexity" evidence="9">
    <location>
        <begin position="176"/>
        <end position="198"/>
    </location>
</feature>
<dbReference type="InterPro" id="IPR036875">
    <property type="entry name" value="Znf_CCHC_sf"/>
</dbReference>
<evidence type="ECO:0000256" key="4">
    <source>
        <dbReference type="ARBA" id="ARBA00022622"/>
    </source>
</evidence>
<keyword evidence="10" id="KW-1133">Transmembrane helix</keyword>
<dbReference type="PANTHER" id="PTHR32077:SF3">
    <property type="entry name" value="FASCICLIN-LIKE ARABINOGALACTAN PROTEIN 7"/>
    <property type="match status" value="1"/>
</dbReference>
<comment type="function">
    <text evidence="7">May be a cell surface adhesion protein.</text>
</comment>
<dbReference type="Pfam" id="PF02469">
    <property type="entry name" value="Fasciclin"/>
    <property type="match status" value="1"/>
</dbReference>